<dbReference type="STRING" id="1552123.EP57_11260"/>
<keyword evidence="2" id="KW-1185">Reference proteome</keyword>
<protein>
    <submittedName>
        <fullName evidence="1">Uncharacterized protein</fullName>
    </submittedName>
</protein>
<reference evidence="1 2" key="1">
    <citation type="submission" date="2014-05" db="EMBL/GenBank/DDBJ databases">
        <title>Novel Listeriaceae from food processing environments.</title>
        <authorList>
            <person name="den Bakker H.C."/>
        </authorList>
    </citation>
    <scope>NUCLEOTIDE SEQUENCE [LARGE SCALE GENOMIC DNA]</scope>
    <source>
        <strain evidence="1 2">FSL A5-0281</strain>
    </source>
</reference>
<dbReference type="RefSeq" id="WP_036086675.1">
    <property type="nucleotide sequence ID" value="NZ_CBCSHQ010000002.1"/>
</dbReference>
<dbReference type="EMBL" id="JNFA01000024">
    <property type="protein sequence ID" value="KGL40462.1"/>
    <property type="molecule type" value="Genomic_DNA"/>
</dbReference>
<proteinExistence type="predicted"/>
<gene>
    <name evidence="1" type="ORF">EP57_11260</name>
</gene>
<evidence type="ECO:0000313" key="1">
    <source>
        <dbReference type="EMBL" id="KGL40462.1"/>
    </source>
</evidence>
<comment type="caution">
    <text evidence="1">The sequence shown here is derived from an EMBL/GenBank/DDBJ whole genome shotgun (WGS) entry which is preliminary data.</text>
</comment>
<organism evidence="1 2">
    <name type="scientific">Listeria booriae</name>
    <dbReference type="NCBI Taxonomy" id="1552123"/>
    <lineage>
        <taxon>Bacteria</taxon>
        <taxon>Bacillati</taxon>
        <taxon>Bacillota</taxon>
        <taxon>Bacilli</taxon>
        <taxon>Bacillales</taxon>
        <taxon>Listeriaceae</taxon>
        <taxon>Listeria</taxon>
    </lineage>
</organism>
<sequence>MSIVLEQLIFNDIEKSWGNSDFCEQVRAVAVSTDADFVVVAPKDERGLALQMQYYMNNFPENMDGADIHLFNQNPAFLQHLRKLPDNEKYEMTSELMFLGEDEPKPVSTYLEQDPHMLLAEMGAYVLYKTSFLREYFNRVEGSVKLIDIFQQSKMIWKHRVLEDATEKEAIFTDYTVSEMVSCWSYFRELEDKYTTLSLELLDFDKNMFNYLIRNKLGPAFNQNLMSGKLVEARNGLEIFTDFLKGQDKRLVSALVSSGYFYIHFPVANYMMWQNDKLFVAAYLRFLKVLFDKTHYQTKQYYLRHYRRATNATYKAQGLNSIRPVAKCFNLYFEHESKNLVY</sequence>
<dbReference type="Proteomes" id="UP000029844">
    <property type="component" value="Unassembled WGS sequence"/>
</dbReference>
<dbReference type="eggNOG" id="ENOG5033QYB">
    <property type="taxonomic scope" value="Bacteria"/>
</dbReference>
<dbReference type="GeneID" id="58717940"/>
<evidence type="ECO:0000313" key="2">
    <source>
        <dbReference type="Proteomes" id="UP000029844"/>
    </source>
</evidence>
<dbReference type="OrthoDB" id="2360087at2"/>
<dbReference type="AlphaFoldDB" id="A0A099W691"/>
<accession>A0A099W691</accession>
<name>A0A099W691_9LIST</name>